<keyword evidence="2" id="KW-1185">Reference proteome</keyword>
<dbReference type="RefSeq" id="WP_357979975.1">
    <property type="nucleotide sequence ID" value="NZ_JBFAIH010000010.1"/>
</dbReference>
<dbReference type="Proteomes" id="UP001551658">
    <property type="component" value="Unassembled WGS sequence"/>
</dbReference>
<gene>
    <name evidence="1" type="ORF">AB0H72_18385</name>
</gene>
<comment type="caution">
    <text evidence="1">The sequence shown here is derived from an EMBL/GenBank/DDBJ whole genome shotgun (WGS) entry which is preliminary data.</text>
</comment>
<evidence type="ECO:0000313" key="2">
    <source>
        <dbReference type="Proteomes" id="UP001551658"/>
    </source>
</evidence>
<name>A0ABV3FAC3_9NOCA</name>
<organism evidence="1 2">
    <name type="scientific">Nocardia fusca</name>
    <dbReference type="NCBI Taxonomy" id="941183"/>
    <lineage>
        <taxon>Bacteria</taxon>
        <taxon>Bacillati</taxon>
        <taxon>Actinomycetota</taxon>
        <taxon>Actinomycetes</taxon>
        <taxon>Mycobacteriales</taxon>
        <taxon>Nocardiaceae</taxon>
        <taxon>Nocardia</taxon>
    </lineage>
</organism>
<evidence type="ECO:0000313" key="1">
    <source>
        <dbReference type="EMBL" id="MEV0364662.1"/>
    </source>
</evidence>
<dbReference type="EMBL" id="JBFAIH010000010">
    <property type="protein sequence ID" value="MEV0364662.1"/>
    <property type="molecule type" value="Genomic_DNA"/>
</dbReference>
<protein>
    <submittedName>
        <fullName evidence="1">Uncharacterized protein</fullName>
    </submittedName>
</protein>
<proteinExistence type="predicted"/>
<sequence length="60" mass="6167">MGFIGAMTICLNVRSTMTESAHIQGTSAVEVSSTGAAAVPILSFVHQRPIEPNGSSVGYS</sequence>
<reference evidence="1 2" key="1">
    <citation type="submission" date="2024-06" db="EMBL/GenBank/DDBJ databases">
        <title>The Natural Products Discovery Center: Release of the First 8490 Sequenced Strains for Exploring Actinobacteria Biosynthetic Diversity.</title>
        <authorList>
            <person name="Kalkreuter E."/>
            <person name="Kautsar S.A."/>
            <person name="Yang D."/>
            <person name="Bader C.D."/>
            <person name="Teijaro C.N."/>
            <person name="Fluegel L."/>
            <person name="Davis C.M."/>
            <person name="Simpson J.R."/>
            <person name="Lauterbach L."/>
            <person name="Steele A.D."/>
            <person name="Gui C."/>
            <person name="Meng S."/>
            <person name="Li G."/>
            <person name="Viehrig K."/>
            <person name="Ye F."/>
            <person name="Su P."/>
            <person name="Kiefer A.F."/>
            <person name="Nichols A."/>
            <person name="Cepeda A.J."/>
            <person name="Yan W."/>
            <person name="Fan B."/>
            <person name="Jiang Y."/>
            <person name="Adhikari A."/>
            <person name="Zheng C.-J."/>
            <person name="Schuster L."/>
            <person name="Cowan T.M."/>
            <person name="Smanski M.J."/>
            <person name="Chevrette M.G."/>
            <person name="De Carvalho L.P.S."/>
            <person name="Shen B."/>
        </authorList>
    </citation>
    <scope>NUCLEOTIDE SEQUENCE [LARGE SCALE GENOMIC DNA]</scope>
    <source>
        <strain evidence="1 2">NPDC050671</strain>
    </source>
</reference>
<accession>A0ABV3FAC3</accession>